<dbReference type="GO" id="GO:0016874">
    <property type="term" value="F:ligase activity"/>
    <property type="evidence" value="ECO:0007669"/>
    <property type="project" value="UniProtKB-KW"/>
</dbReference>
<comment type="function">
    <text evidence="5">ATP-dependent carboxylate-amine ligase which exhibits weak glutamate--cysteine ligase activity.</text>
</comment>
<dbReference type="HAMAP" id="MF_01609">
    <property type="entry name" value="Glu_cys_ligase_2"/>
    <property type="match status" value="1"/>
</dbReference>
<dbReference type="InterPro" id="IPR006336">
    <property type="entry name" value="GCS2"/>
</dbReference>
<reference evidence="7" key="1">
    <citation type="journal article" date="2019" name="Int. J. Syst. Evol. Microbiol.">
        <title>The Global Catalogue of Microorganisms (GCM) 10K type strain sequencing project: providing services to taxonomists for standard genome sequencing and annotation.</title>
        <authorList>
            <consortium name="The Broad Institute Genomics Platform"/>
            <consortium name="The Broad Institute Genome Sequencing Center for Infectious Disease"/>
            <person name="Wu L."/>
            <person name="Ma J."/>
        </authorList>
    </citation>
    <scope>NUCLEOTIDE SEQUENCE [LARGE SCALE GENOMIC DNA]</scope>
    <source>
        <strain evidence="7">CGMCC 1.6960</strain>
    </source>
</reference>
<evidence type="ECO:0000256" key="4">
    <source>
        <dbReference type="ARBA" id="ARBA00048819"/>
    </source>
</evidence>
<dbReference type="SUPFAM" id="SSF55931">
    <property type="entry name" value="Glutamine synthetase/guanido kinase"/>
    <property type="match status" value="1"/>
</dbReference>
<dbReference type="PANTHER" id="PTHR36510:SF1">
    <property type="entry name" value="GLUTAMATE--CYSTEINE LIGASE 2-RELATED"/>
    <property type="match status" value="1"/>
</dbReference>
<evidence type="ECO:0000313" key="6">
    <source>
        <dbReference type="EMBL" id="GGN89695.1"/>
    </source>
</evidence>
<comment type="catalytic activity">
    <reaction evidence="4 5">
        <text>L-cysteine + L-glutamate + ATP = gamma-L-glutamyl-L-cysteine + ADP + phosphate + H(+)</text>
        <dbReference type="Rhea" id="RHEA:13285"/>
        <dbReference type="ChEBI" id="CHEBI:15378"/>
        <dbReference type="ChEBI" id="CHEBI:29985"/>
        <dbReference type="ChEBI" id="CHEBI:30616"/>
        <dbReference type="ChEBI" id="CHEBI:35235"/>
        <dbReference type="ChEBI" id="CHEBI:43474"/>
        <dbReference type="ChEBI" id="CHEBI:58173"/>
        <dbReference type="ChEBI" id="CHEBI:456216"/>
        <dbReference type="EC" id="6.3.2.2"/>
    </reaction>
</comment>
<dbReference type="PANTHER" id="PTHR36510">
    <property type="entry name" value="GLUTAMATE--CYSTEINE LIGASE 2-RELATED"/>
    <property type="match status" value="1"/>
</dbReference>
<name>A0ABQ2KQR0_9MICO</name>
<keyword evidence="1 5" id="KW-0436">Ligase</keyword>
<dbReference type="NCBIfam" id="TIGR02050">
    <property type="entry name" value="gshA_cyan_rel"/>
    <property type="match status" value="1"/>
</dbReference>
<keyword evidence="3 5" id="KW-0067">ATP-binding</keyword>
<keyword evidence="7" id="KW-1185">Reference proteome</keyword>
<accession>A0ABQ2KQR0</accession>
<keyword evidence="2 5" id="KW-0547">Nucleotide-binding</keyword>
<evidence type="ECO:0000313" key="7">
    <source>
        <dbReference type="Proteomes" id="UP000626982"/>
    </source>
</evidence>
<evidence type="ECO:0000256" key="1">
    <source>
        <dbReference type="ARBA" id="ARBA00022598"/>
    </source>
</evidence>
<dbReference type="Pfam" id="PF04107">
    <property type="entry name" value="GCS2"/>
    <property type="match status" value="1"/>
</dbReference>
<evidence type="ECO:0000256" key="3">
    <source>
        <dbReference type="ARBA" id="ARBA00022840"/>
    </source>
</evidence>
<evidence type="ECO:0000256" key="5">
    <source>
        <dbReference type="HAMAP-Rule" id="MF_01609"/>
    </source>
</evidence>
<organism evidence="6 7">
    <name type="scientific">Agrococcus terreus</name>
    <dbReference type="NCBI Taxonomy" id="574649"/>
    <lineage>
        <taxon>Bacteria</taxon>
        <taxon>Bacillati</taxon>
        <taxon>Actinomycetota</taxon>
        <taxon>Actinomycetes</taxon>
        <taxon>Micrococcales</taxon>
        <taxon>Microbacteriaceae</taxon>
        <taxon>Agrococcus</taxon>
    </lineage>
</organism>
<comment type="caution">
    <text evidence="6">The sequence shown here is derived from an EMBL/GenBank/DDBJ whole genome shotgun (WGS) entry which is preliminary data.</text>
</comment>
<dbReference type="Proteomes" id="UP000626982">
    <property type="component" value="Unassembled WGS sequence"/>
</dbReference>
<dbReference type="InterPro" id="IPR050141">
    <property type="entry name" value="GCL_type2/YbdK_subfam"/>
</dbReference>
<dbReference type="InterPro" id="IPR014746">
    <property type="entry name" value="Gln_synth/guanido_kin_cat_dom"/>
</dbReference>
<dbReference type="InterPro" id="IPR011793">
    <property type="entry name" value="YbdK"/>
</dbReference>
<protein>
    <recommendedName>
        <fullName evidence="5">Putative glutamate--cysteine ligase 2</fullName>
        <ecNumber evidence="5">6.3.2.2</ecNumber>
    </recommendedName>
    <alternativeName>
        <fullName evidence="5">Gamma-glutamylcysteine synthetase 2</fullName>
        <shortName evidence="5">GCS 2</shortName>
        <shortName evidence="5">Gamma-GCS 2</shortName>
    </alternativeName>
</protein>
<proteinExistence type="inferred from homology"/>
<sequence>MPRLATHAAGTLVPMTMTAPARARLRTFGIEEEIVLLDPAVLAPLDVAERVLAAIPPADAEGVERELLLAQLEFASPVLTGQGEADAALRRFRAAVASAAEGVGAMAASVGSPVGEGATSVREGERYEGFEGLMGALLPEHRMQGLHVHVGIASRDEGVRAMNALRPWLAPLLALTASSPVSGGADTGFASWRTGIARRLTTAGAPPAFADAADYDRRAAALLGLGTTTDRASLWWSMRLCEHHPTVEVRVCDAQLTSGESVAVALLVRALVDVAAAGALPHAPASAAPELVEAALWHAAKHGMAAGLHHPGTALMADAWTVVAAMLEHARPALAASGDLARVDAWLARVRVDGTGADRQRAALAHGLPALGALLRGAFTA</sequence>
<dbReference type="EC" id="6.3.2.2" evidence="5"/>
<evidence type="ECO:0000256" key="2">
    <source>
        <dbReference type="ARBA" id="ARBA00022741"/>
    </source>
</evidence>
<gene>
    <name evidence="6" type="primary">ybdK</name>
    <name evidence="6" type="ORF">GCM10010968_26640</name>
</gene>
<comment type="similarity">
    <text evidence="5">Belongs to the glutamate--cysteine ligase type 2 family. YbdK subfamily.</text>
</comment>
<dbReference type="Gene3D" id="3.30.590.20">
    <property type="match status" value="1"/>
</dbReference>
<dbReference type="EMBL" id="BMLM01000002">
    <property type="protein sequence ID" value="GGN89695.1"/>
    <property type="molecule type" value="Genomic_DNA"/>
</dbReference>